<evidence type="ECO:0000313" key="2">
    <source>
        <dbReference type="EMBL" id="ACV35030.1"/>
    </source>
</evidence>
<reference evidence="2" key="1">
    <citation type="submission" date="2009-08" db="EMBL/GenBank/DDBJ databases">
        <authorList>
            <consortium name="US DOE Joint Genome Institute"/>
            <person name="Lucas S."/>
            <person name="Copeland A."/>
            <person name="Lapidus A."/>
            <person name="Glavina del Rio T."/>
            <person name="Dalin E."/>
            <person name="Tice H."/>
            <person name="Bruce D."/>
            <person name="Barry K."/>
            <person name="Pitluck S."/>
            <person name="Lowry S."/>
            <person name="Larimer F."/>
            <person name="Land M."/>
            <person name="Hauser L."/>
            <person name="Kyrpides N."/>
            <person name="Ivanova N."/>
            <person name="McMahon K.D."/>
            <person name="Hugenholtz P."/>
        </authorList>
    </citation>
    <scope>NUCLEOTIDE SEQUENCE</scope>
    <source>
        <strain evidence="2">UW-1</strain>
    </source>
</reference>
<proteinExistence type="predicted"/>
<feature type="chain" id="PRO_5002981920" description="Lipoprotein" evidence="1">
    <location>
        <begin position="23"/>
        <end position="123"/>
    </location>
</feature>
<accession>C7RUH8</accession>
<reference evidence="2" key="2">
    <citation type="submission" date="2009-09" db="EMBL/GenBank/DDBJ databases">
        <title>Complete sequence of chromosome of Candidatus Accumulibacter phosphatis clade IIA str. UW-1.</title>
        <authorList>
            <consortium name="US DOE Joint Genome Institute"/>
            <person name="Martin H.G."/>
            <person name="Ivanova N."/>
            <person name="Kunin V."/>
            <person name="Warnecke F."/>
            <person name="Barry K."/>
            <person name="He S."/>
            <person name="Salamov A."/>
            <person name="Szeto E."/>
            <person name="Dalin E."/>
            <person name="Pangilinan J.L."/>
            <person name="Lapidus A."/>
            <person name="Lowry S."/>
            <person name="Kyrpides N.C."/>
            <person name="McMahon K.D."/>
            <person name="Hugenholtz P."/>
        </authorList>
    </citation>
    <scope>NUCLEOTIDE SEQUENCE [LARGE SCALE GENOMIC DNA]</scope>
    <source>
        <strain evidence="2">UW-1</strain>
    </source>
</reference>
<organism evidence="2">
    <name type="scientific">Accumulibacter regalis</name>
    <dbReference type="NCBI Taxonomy" id="522306"/>
    <lineage>
        <taxon>Bacteria</taxon>
        <taxon>Pseudomonadati</taxon>
        <taxon>Pseudomonadota</taxon>
        <taxon>Betaproteobacteria</taxon>
        <taxon>Candidatus Accumulibacter</taxon>
    </lineage>
</organism>
<dbReference type="KEGG" id="app:CAP2UW1_1722"/>
<evidence type="ECO:0000256" key="1">
    <source>
        <dbReference type="SAM" id="SignalP"/>
    </source>
</evidence>
<protein>
    <recommendedName>
        <fullName evidence="3">Lipoprotein</fullName>
    </recommendedName>
</protein>
<feature type="signal peptide" evidence="1">
    <location>
        <begin position="1"/>
        <end position="22"/>
    </location>
</feature>
<dbReference type="EMBL" id="CP001715">
    <property type="protein sequence ID" value="ACV35030.1"/>
    <property type="molecule type" value="Genomic_DNA"/>
</dbReference>
<dbReference type="OrthoDB" id="9951303at2"/>
<name>C7RUH8_ACCRE</name>
<gene>
    <name evidence="2" type="ordered locus">CAP2UW1_1722</name>
</gene>
<dbReference type="AlphaFoldDB" id="C7RUH8"/>
<keyword evidence="1" id="KW-0732">Signal</keyword>
<dbReference type="HOGENOM" id="CLU_2010230_0_0_4"/>
<sequence precursor="true">MLIKLNPLAKCLLAALSLSAAAVGQCADSAPGTRVKVEGSPYYLDEAAVQMKNDVATFKLYTAFEASDPGTDSTLNCATREFSARTGEQWSAPYRILAGEALYPVGKKLCDWDAKGFFQRFSF</sequence>
<evidence type="ECO:0008006" key="3">
    <source>
        <dbReference type="Google" id="ProtNLM"/>
    </source>
</evidence>